<dbReference type="RefSeq" id="WP_185400395.1">
    <property type="nucleotide sequence ID" value="NZ_JAARRI010000003.1"/>
</dbReference>
<dbReference type="InterPro" id="IPR013199">
    <property type="entry name" value="HTH_Mga_DNA-bd_dom"/>
</dbReference>
<evidence type="ECO:0000256" key="2">
    <source>
        <dbReference type="ARBA" id="ARBA00023163"/>
    </source>
</evidence>
<dbReference type="Gene3D" id="1.10.10.10">
    <property type="entry name" value="Winged helix-like DNA-binding domain superfamily/Winged helix DNA-binding domain"/>
    <property type="match status" value="2"/>
</dbReference>
<dbReference type="Pfam" id="PF08280">
    <property type="entry name" value="HTH_Mga"/>
    <property type="match status" value="1"/>
</dbReference>
<dbReference type="Proteomes" id="UP000533953">
    <property type="component" value="Unassembled WGS sequence"/>
</dbReference>
<dbReference type="InterPro" id="IPR050661">
    <property type="entry name" value="BglG_antiterminators"/>
</dbReference>
<evidence type="ECO:0000259" key="5">
    <source>
        <dbReference type="Pfam" id="PF08280"/>
    </source>
</evidence>
<keyword evidence="2" id="KW-0804">Transcription</keyword>
<evidence type="ECO:0000256" key="1">
    <source>
        <dbReference type="ARBA" id="ARBA00023015"/>
    </source>
</evidence>
<dbReference type="InterPro" id="IPR007737">
    <property type="entry name" value="Mga_HTH"/>
</dbReference>
<evidence type="ECO:0000313" key="6">
    <source>
        <dbReference type="EMBL" id="MBC1490845.1"/>
    </source>
</evidence>
<accession>A0A7X0XAX5</accession>
<comment type="caution">
    <text evidence="6">The sequence shown here is derived from an EMBL/GenBank/DDBJ whole genome shotgun (WGS) entry which is preliminary data.</text>
</comment>
<dbReference type="Pfam" id="PF05043">
    <property type="entry name" value="Mga"/>
    <property type="match status" value="1"/>
</dbReference>
<dbReference type="AlphaFoldDB" id="A0A7X0XAX5"/>
<evidence type="ECO:0000259" key="4">
    <source>
        <dbReference type="Pfam" id="PF08270"/>
    </source>
</evidence>
<name>A0A7X0XAX5_9LIST</name>
<keyword evidence="1" id="KW-0805">Transcription regulation</keyword>
<feature type="domain" description="M protein trans-acting positive regulator (MGA) PRD" evidence="4">
    <location>
        <begin position="177"/>
        <end position="385"/>
    </location>
</feature>
<dbReference type="EMBL" id="JAASTX010000003">
    <property type="protein sequence ID" value="MBC1490845.1"/>
    <property type="molecule type" value="Genomic_DNA"/>
</dbReference>
<dbReference type="Pfam" id="PF08270">
    <property type="entry name" value="PRD_Mga"/>
    <property type="match status" value="1"/>
</dbReference>
<feature type="domain" description="Mga helix-turn-helix" evidence="3">
    <location>
        <begin position="73"/>
        <end position="150"/>
    </location>
</feature>
<gene>
    <name evidence="6" type="ORF">HCI99_03310</name>
</gene>
<organism evidence="6 7">
    <name type="scientific">Listeria booriae</name>
    <dbReference type="NCBI Taxonomy" id="1552123"/>
    <lineage>
        <taxon>Bacteria</taxon>
        <taxon>Bacillati</taxon>
        <taxon>Bacillota</taxon>
        <taxon>Bacilli</taxon>
        <taxon>Bacillales</taxon>
        <taxon>Listeriaceae</taxon>
        <taxon>Listeria</taxon>
    </lineage>
</organism>
<dbReference type="PANTHER" id="PTHR30185:SF18">
    <property type="entry name" value="TRANSCRIPTIONAL REGULATOR MTLR"/>
    <property type="match status" value="1"/>
</dbReference>
<dbReference type="InterPro" id="IPR036388">
    <property type="entry name" value="WH-like_DNA-bd_sf"/>
</dbReference>
<feature type="domain" description="M protein trans-acting positive regulator (MGA) HTH" evidence="5">
    <location>
        <begin position="6"/>
        <end position="49"/>
    </location>
</feature>
<reference evidence="6 7" key="1">
    <citation type="submission" date="2020-03" db="EMBL/GenBank/DDBJ databases">
        <title>Soil Listeria distribution.</title>
        <authorList>
            <person name="Liao J."/>
            <person name="Wiedmann M."/>
        </authorList>
    </citation>
    <scope>NUCLEOTIDE SEQUENCE [LARGE SCALE GENOMIC DNA]</scope>
    <source>
        <strain evidence="6 7">FSL L7-1547</strain>
    </source>
</reference>
<evidence type="ECO:0000259" key="3">
    <source>
        <dbReference type="Pfam" id="PF05043"/>
    </source>
</evidence>
<proteinExistence type="predicted"/>
<dbReference type="PANTHER" id="PTHR30185">
    <property type="entry name" value="CRYPTIC BETA-GLUCOSIDE BGL OPERON ANTITERMINATOR"/>
    <property type="match status" value="1"/>
</dbReference>
<sequence>MKNCLSKQHLRHLKIINLLYANKNMTLDKISYTLNFNSRTLRKDIEQINSYAAPIEILSSKKGFYTYIPMNYNINYLYAAILQDSTEFSLIEEIFFNENHSIDSLSEKLFISSSTLRRTISYLNKTLKKKKIKISSQPLLLTGNEAEICNLIIHLIEEKYGIANIPFPKIQIGALDKILTWVAKTNAQRMDFCELNRLRLWIMVILTRVRNGHIQTKDATFPDGIDTSLLKNKVLTGLFKSVFKIELTEQVAYSLFGVFIQTKFAFSYEHLKELATKYETVKTSIERNQQLLETLSSKLEIPIENQEHILINIYNTSVLSTNLSSDSSYILYNTSQALVNQITNQHPYFTDILNEALKKIFGASEYNPSKRDTLTYILLTHWRNLSIHLQQGTPTVNVGILLDTDIEHMELIKDELHLQFDNKFNLSITDEFTLSAFKKKASMYDIIVTNIPGLSFKNNTMVVCISMFPTPLDIENLHNCYNKLTSVAQR</sequence>
<dbReference type="InterPro" id="IPR013236">
    <property type="entry name" value="Mga_PRD_dom"/>
</dbReference>
<evidence type="ECO:0000313" key="7">
    <source>
        <dbReference type="Proteomes" id="UP000533953"/>
    </source>
</evidence>
<protein>
    <submittedName>
        <fullName evidence="6">HTH domain-containing protein</fullName>
    </submittedName>
</protein>